<feature type="domain" description="DUF5655" evidence="1">
    <location>
        <begin position="198"/>
        <end position="293"/>
    </location>
</feature>
<dbReference type="GO" id="GO:0003676">
    <property type="term" value="F:nucleic acid binding"/>
    <property type="evidence" value="ECO:0007669"/>
    <property type="project" value="InterPro"/>
</dbReference>
<name>A0A6I6G8P9_9BACT</name>
<dbReference type="AlphaFoldDB" id="A0A6I6G8P9"/>
<dbReference type="InterPro" id="IPR011856">
    <property type="entry name" value="tRNA_endonuc-like_dom_sf"/>
</dbReference>
<accession>A0A6I6G8P9</accession>
<evidence type="ECO:0000313" key="3">
    <source>
        <dbReference type="Proteomes" id="UP000426027"/>
    </source>
</evidence>
<proteinExistence type="predicted"/>
<dbReference type="Pfam" id="PF18899">
    <property type="entry name" value="DUF5655"/>
    <property type="match status" value="1"/>
</dbReference>
<evidence type="ECO:0000259" key="1">
    <source>
        <dbReference type="Pfam" id="PF18899"/>
    </source>
</evidence>
<dbReference type="RefSeq" id="WP_157479240.1">
    <property type="nucleotide sequence ID" value="NZ_CP046566.1"/>
</dbReference>
<reference evidence="2 3" key="1">
    <citation type="submission" date="2019-11" db="EMBL/GenBank/DDBJ databases">
        <authorList>
            <person name="Im W.T."/>
        </authorList>
    </citation>
    <scope>NUCLEOTIDE SEQUENCE [LARGE SCALE GENOMIC DNA]</scope>
    <source>
        <strain evidence="2 3">SB-02</strain>
    </source>
</reference>
<dbReference type="InterPro" id="IPR043714">
    <property type="entry name" value="DUF5655"/>
</dbReference>
<organism evidence="2 3">
    <name type="scientific">Phnomibacter ginsenosidimutans</name>
    <dbReference type="NCBI Taxonomy" id="2676868"/>
    <lineage>
        <taxon>Bacteria</taxon>
        <taxon>Pseudomonadati</taxon>
        <taxon>Bacteroidota</taxon>
        <taxon>Chitinophagia</taxon>
        <taxon>Chitinophagales</taxon>
        <taxon>Chitinophagaceae</taxon>
        <taxon>Phnomibacter</taxon>
    </lineage>
</organism>
<dbReference type="KEGG" id="fls:GLV81_12975"/>
<dbReference type="Proteomes" id="UP000426027">
    <property type="component" value="Chromosome"/>
</dbReference>
<dbReference type="Gene3D" id="3.40.1350.10">
    <property type="match status" value="1"/>
</dbReference>
<keyword evidence="3" id="KW-1185">Reference proteome</keyword>
<sequence>MKLFSRKGDVLQSIANKDFKLEKEIQQLIENNLGEIFNLEFVRSEMPISNFRIDTLAFDKENNCFVIIEYKKDRNFSVIDQGYTYMSLLLNNKADFVLEYNEQKSKSLKKNDVEWSQSKVIFIAPSFSEYQKHSVNFKDVPFELWEIKQYENAVIGLMQHKNSSTESITNVTAGEKSVVKEVSKQIQVYTEAYHFSKSKKPNPEIESLYRQLKERILTLGEVEVVPKGLYISFRKKKPFFDVVVYQKEGLYCLINLKKGQLNDPNGITKDVSNKGHWGNGDYSVLVKSESDLDYIMFPDQAILQRTNLR</sequence>
<gene>
    <name evidence="2" type="ORF">GLV81_12975</name>
</gene>
<dbReference type="EMBL" id="CP046566">
    <property type="protein sequence ID" value="QGW28887.1"/>
    <property type="molecule type" value="Genomic_DNA"/>
</dbReference>
<evidence type="ECO:0000313" key="2">
    <source>
        <dbReference type="EMBL" id="QGW28887.1"/>
    </source>
</evidence>
<protein>
    <recommendedName>
        <fullName evidence="1">DUF5655 domain-containing protein</fullName>
    </recommendedName>
</protein>